<gene>
    <name evidence="1" type="ORF">SDC9_48424</name>
</gene>
<sequence>MTMKIKSILIGFLFCTGVLLLSAEDKAGVAFNGQMVLWTTAQFEDPFAMQPGFRFVPALTGKLGFKNQSYVDFEASLNLHGNTTFYDGHFIQPKGDAKLYRVWSRYANDKFEIRAGLQKINFGSAKLFRPLMWFDGMDVRDPLQLTDGIYAVLGKYYFENNANVWLWGMLGNEKPKGYELFGSSLWKPEFGGRIEHPAGPGEIGLSYHHRTLHSENNLYDLLLPSVELTENRIGLNGKWDVEIGVWFESSISMLQENALMPTKTDMLNVGADYTLPIGNGLGVTLEYFRYHTGDKLFAGGASAQLVGSMLTYPVSLLDNLSGMVFYLPAGNGADSLWLNYLTWSRTYDNISLYLMAYWNPVNYNLPVLQTQGRNLFAGKGVQFMISLYF</sequence>
<name>A0A644WF04_9ZZZZ</name>
<comment type="caution">
    <text evidence="1">The sequence shown here is derived from an EMBL/GenBank/DDBJ whole genome shotgun (WGS) entry which is preliminary data.</text>
</comment>
<reference evidence="1" key="1">
    <citation type="submission" date="2019-08" db="EMBL/GenBank/DDBJ databases">
        <authorList>
            <person name="Kucharzyk K."/>
            <person name="Murdoch R.W."/>
            <person name="Higgins S."/>
            <person name="Loffler F."/>
        </authorList>
    </citation>
    <scope>NUCLEOTIDE SEQUENCE</scope>
</reference>
<dbReference type="AlphaFoldDB" id="A0A644WF04"/>
<proteinExistence type="predicted"/>
<accession>A0A644WF04</accession>
<evidence type="ECO:0000313" key="1">
    <source>
        <dbReference type="EMBL" id="MPM02179.1"/>
    </source>
</evidence>
<organism evidence="1">
    <name type="scientific">bioreactor metagenome</name>
    <dbReference type="NCBI Taxonomy" id="1076179"/>
    <lineage>
        <taxon>unclassified sequences</taxon>
        <taxon>metagenomes</taxon>
        <taxon>ecological metagenomes</taxon>
    </lineage>
</organism>
<dbReference type="EMBL" id="VSSQ01000850">
    <property type="protein sequence ID" value="MPM02179.1"/>
    <property type="molecule type" value="Genomic_DNA"/>
</dbReference>
<protein>
    <submittedName>
        <fullName evidence="1">Uncharacterized protein</fullName>
    </submittedName>
</protein>